<evidence type="ECO:0000313" key="1">
    <source>
        <dbReference type="EMBL" id="KAJ1145163.1"/>
    </source>
</evidence>
<gene>
    <name evidence="1" type="ORF">NDU88_011454</name>
</gene>
<comment type="caution">
    <text evidence="1">The sequence shown here is derived from an EMBL/GenBank/DDBJ whole genome shotgun (WGS) entry which is preliminary data.</text>
</comment>
<sequence>MKYDVDCAVPAWFAFIPICPLRLNALRTPLFKDGCEGEYLCSNEASVPRTLLEIESRVDYRALVGPKMAAAPTATLP</sequence>
<name>A0AAV7QYN0_PLEWA</name>
<evidence type="ECO:0000313" key="2">
    <source>
        <dbReference type="Proteomes" id="UP001066276"/>
    </source>
</evidence>
<accession>A0AAV7QYN0</accession>
<reference evidence="1" key="1">
    <citation type="journal article" date="2022" name="bioRxiv">
        <title>Sequencing and chromosome-scale assembly of the giantPleurodeles waltlgenome.</title>
        <authorList>
            <person name="Brown T."/>
            <person name="Elewa A."/>
            <person name="Iarovenko S."/>
            <person name="Subramanian E."/>
            <person name="Araus A.J."/>
            <person name="Petzold A."/>
            <person name="Susuki M."/>
            <person name="Suzuki K.-i.T."/>
            <person name="Hayashi T."/>
            <person name="Toyoda A."/>
            <person name="Oliveira C."/>
            <person name="Osipova E."/>
            <person name="Leigh N.D."/>
            <person name="Simon A."/>
            <person name="Yun M.H."/>
        </authorList>
    </citation>
    <scope>NUCLEOTIDE SEQUENCE</scope>
    <source>
        <strain evidence="1">20211129_DDA</strain>
        <tissue evidence="1">Liver</tissue>
    </source>
</reference>
<dbReference type="Proteomes" id="UP001066276">
    <property type="component" value="Chromosome 6"/>
</dbReference>
<dbReference type="EMBL" id="JANPWB010000010">
    <property type="protein sequence ID" value="KAJ1145163.1"/>
    <property type="molecule type" value="Genomic_DNA"/>
</dbReference>
<proteinExistence type="predicted"/>
<organism evidence="1 2">
    <name type="scientific">Pleurodeles waltl</name>
    <name type="common">Iberian ribbed newt</name>
    <dbReference type="NCBI Taxonomy" id="8319"/>
    <lineage>
        <taxon>Eukaryota</taxon>
        <taxon>Metazoa</taxon>
        <taxon>Chordata</taxon>
        <taxon>Craniata</taxon>
        <taxon>Vertebrata</taxon>
        <taxon>Euteleostomi</taxon>
        <taxon>Amphibia</taxon>
        <taxon>Batrachia</taxon>
        <taxon>Caudata</taxon>
        <taxon>Salamandroidea</taxon>
        <taxon>Salamandridae</taxon>
        <taxon>Pleurodelinae</taxon>
        <taxon>Pleurodeles</taxon>
    </lineage>
</organism>
<protein>
    <submittedName>
        <fullName evidence="1">Uncharacterized protein</fullName>
    </submittedName>
</protein>
<keyword evidence="2" id="KW-1185">Reference proteome</keyword>
<dbReference type="AlphaFoldDB" id="A0AAV7QYN0"/>